<dbReference type="EMBL" id="PIUK01000003">
    <property type="protein sequence ID" value="MBY6274737.1"/>
    <property type="molecule type" value="Genomic_DNA"/>
</dbReference>
<protein>
    <recommendedName>
        <fullName evidence="4 5">Large ribosomal subunit protein bL33</fullName>
    </recommendedName>
</protein>
<dbReference type="AlphaFoldDB" id="A0A953I0J8"/>
<evidence type="ECO:0000256" key="2">
    <source>
        <dbReference type="ARBA" id="ARBA00022980"/>
    </source>
</evidence>
<comment type="caution">
    <text evidence="6">The sequence shown here is derived from an EMBL/GenBank/DDBJ whole genome shotgun (WGS) entry which is preliminary data.</text>
</comment>
<proteinExistence type="inferred from homology"/>
<dbReference type="PANTHER" id="PTHR43168">
    <property type="entry name" value="50S RIBOSOMAL PROTEIN L33, CHLOROPLASTIC"/>
    <property type="match status" value="1"/>
</dbReference>
<dbReference type="NCBIfam" id="TIGR01023">
    <property type="entry name" value="rpmG_bact"/>
    <property type="match status" value="1"/>
</dbReference>
<dbReference type="OMA" id="RYTTMKN"/>
<dbReference type="GO" id="GO:0003735">
    <property type="term" value="F:structural constituent of ribosome"/>
    <property type="evidence" value="ECO:0007669"/>
    <property type="project" value="InterPro"/>
</dbReference>
<dbReference type="Pfam" id="PF00471">
    <property type="entry name" value="Ribosomal_L33"/>
    <property type="match status" value="1"/>
</dbReference>
<keyword evidence="2 5" id="KW-0689">Ribosomal protein</keyword>
<dbReference type="GO" id="GO:0005840">
    <property type="term" value="C:ribosome"/>
    <property type="evidence" value="ECO:0007669"/>
    <property type="project" value="UniProtKB-KW"/>
</dbReference>
<evidence type="ECO:0000313" key="7">
    <source>
        <dbReference type="Proteomes" id="UP000732377"/>
    </source>
</evidence>
<dbReference type="HAMAP" id="MF_00294">
    <property type="entry name" value="Ribosomal_bL33"/>
    <property type="match status" value="1"/>
</dbReference>
<dbReference type="InterPro" id="IPR011332">
    <property type="entry name" value="Ribosomal_zn-bd"/>
</dbReference>
<dbReference type="Proteomes" id="UP000732377">
    <property type="component" value="Unassembled WGS sequence"/>
</dbReference>
<name>A0A953I0J8_SYMTR</name>
<dbReference type="GO" id="GO:0005737">
    <property type="term" value="C:cytoplasm"/>
    <property type="evidence" value="ECO:0007669"/>
    <property type="project" value="UniProtKB-ARBA"/>
</dbReference>
<evidence type="ECO:0000256" key="5">
    <source>
        <dbReference type="HAMAP-Rule" id="MF_00294"/>
    </source>
</evidence>
<organism evidence="6 7">
    <name type="scientific">Symbiobacterium thermophilum</name>
    <dbReference type="NCBI Taxonomy" id="2734"/>
    <lineage>
        <taxon>Bacteria</taxon>
        <taxon>Bacillati</taxon>
        <taxon>Bacillota</taxon>
        <taxon>Clostridia</taxon>
        <taxon>Eubacteriales</taxon>
        <taxon>Symbiobacteriaceae</taxon>
        <taxon>Symbiobacterium</taxon>
    </lineage>
</organism>
<dbReference type="InterPro" id="IPR038584">
    <property type="entry name" value="Ribosomal_bL33_sf"/>
</dbReference>
<dbReference type="SUPFAM" id="SSF57829">
    <property type="entry name" value="Zn-binding ribosomal proteins"/>
    <property type="match status" value="1"/>
</dbReference>
<dbReference type="PANTHER" id="PTHR43168:SF2">
    <property type="entry name" value="LARGE RIBOSOMAL SUBUNIT PROTEIN BL33C"/>
    <property type="match status" value="1"/>
</dbReference>
<dbReference type="RefSeq" id="WP_011197208.1">
    <property type="nucleotide sequence ID" value="NZ_JACSIR010000182.1"/>
</dbReference>
<evidence type="ECO:0000256" key="4">
    <source>
        <dbReference type="ARBA" id="ARBA00035176"/>
    </source>
</evidence>
<keyword evidence="3 5" id="KW-0687">Ribonucleoprotein</keyword>
<accession>A0A953I0J8</accession>
<evidence type="ECO:0000313" key="6">
    <source>
        <dbReference type="EMBL" id="MBY6274737.1"/>
    </source>
</evidence>
<dbReference type="GO" id="GO:0006412">
    <property type="term" value="P:translation"/>
    <property type="evidence" value="ECO:0007669"/>
    <property type="project" value="UniProtKB-UniRule"/>
</dbReference>
<dbReference type="InterPro" id="IPR001705">
    <property type="entry name" value="Ribosomal_bL33"/>
</dbReference>
<gene>
    <name evidence="5 6" type="primary">rpmG</name>
    <name evidence="6" type="ORF">CWE10_00760</name>
</gene>
<evidence type="ECO:0000256" key="1">
    <source>
        <dbReference type="ARBA" id="ARBA00007596"/>
    </source>
</evidence>
<dbReference type="Gene3D" id="2.20.28.120">
    <property type="entry name" value="Ribosomal protein L33"/>
    <property type="match status" value="1"/>
</dbReference>
<dbReference type="GO" id="GO:1990904">
    <property type="term" value="C:ribonucleoprotein complex"/>
    <property type="evidence" value="ECO:0007669"/>
    <property type="project" value="UniProtKB-KW"/>
</dbReference>
<dbReference type="NCBIfam" id="NF001860">
    <property type="entry name" value="PRK00595.1"/>
    <property type="match status" value="1"/>
</dbReference>
<dbReference type="PROSITE" id="PS00582">
    <property type="entry name" value="RIBOSOMAL_L33"/>
    <property type="match status" value="1"/>
</dbReference>
<sequence length="54" mass="6257">MAKASARVIITMACTDCKNRNYSTYKNKKNDSGRLELRKFCPTCGHHTLHRETR</sequence>
<dbReference type="SMR" id="A0A953I0J8"/>
<evidence type="ECO:0000256" key="3">
    <source>
        <dbReference type="ARBA" id="ARBA00023274"/>
    </source>
</evidence>
<comment type="similarity">
    <text evidence="1 5">Belongs to the bacterial ribosomal protein bL33 family.</text>
</comment>
<dbReference type="NCBIfam" id="NF001764">
    <property type="entry name" value="PRK00504.1"/>
    <property type="match status" value="1"/>
</dbReference>
<reference evidence="6" key="1">
    <citation type="submission" date="2017-11" db="EMBL/GenBank/DDBJ databases">
        <title>Three new genomes from thermophilic consortium.</title>
        <authorList>
            <person name="Quaggio R."/>
            <person name="Amgarten D."/>
            <person name="Setubal J.C."/>
        </authorList>
    </citation>
    <scope>NUCLEOTIDE SEQUENCE</scope>
    <source>
        <strain evidence="6">ZCTH01-B2</strain>
    </source>
</reference>
<dbReference type="InterPro" id="IPR018264">
    <property type="entry name" value="Ribosomal_bL33_CS"/>
</dbReference>